<organism evidence="1 2">
    <name type="scientific">Steinernema glaseri</name>
    <dbReference type="NCBI Taxonomy" id="37863"/>
    <lineage>
        <taxon>Eukaryota</taxon>
        <taxon>Metazoa</taxon>
        <taxon>Ecdysozoa</taxon>
        <taxon>Nematoda</taxon>
        <taxon>Chromadorea</taxon>
        <taxon>Rhabditida</taxon>
        <taxon>Tylenchina</taxon>
        <taxon>Panagrolaimomorpha</taxon>
        <taxon>Strongyloidoidea</taxon>
        <taxon>Steinernematidae</taxon>
        <taxon>Steinernema</taxon>
    </lineage>
</organism>
<proteinExistence type="predicted"/>
<dbReference type="Proteomes" id="UP000095287">
    <property type="component" value="Unplaced"/>
</dbReference>
<accession>A0A1I7ZVC8</accession>
<name>A0A1I7ZVC8_9BILA</name>
<dbReference type="WBParaSite" id="L893_g29952.t2">
    <property type="protein sequence ID" value="L893_g29952.t2"/>
    <property type="gene ID" value="L893_g29952"/>
</dbReference>
<dbReference type="AlphaFoldDB" id="A0A1I7ZVC8"/>
<sequence length="138" mass="15604">MDQHPTTAYRTRASCGTSQLPNPPRGDCINCWCDSSLFMRKQQRSIAILDNAEGTKGGCFARENPQTTRSERYLCQTIVQGLIPLRKVYNKKIEQDLSEPLVINDDDPLDGSESLDDDEVTMVRKRYLLPLGAQLPSW</sequence>
<evidence type="ECO:0000313" key="1">
    <source>
        <dbReference type="Proteomes" id="UP000095287"/>
    </source>
</evidence>
<protein>
    <submittedName>
        <fullName evidence="2">Uncharacterized protein</fullName>
    </submittedName>
</protein>
<evidence type="ECO:0000313" key="2">
    <source>
        <dbReference type="WBParaSite" id="L893_g29952.t2"/>
    </source>
</evidence>
<reference evidence="2" key="1">
    <citation type="submission" date="2016-11" db="UniProtKB">
        <authorList>
            <consortium name="WormBaseParasite"/>
        </authorList>
    </citation>
    <scope>IDENTIFICATION</scope>
</reference>
<keyword evidence="1" id="KW-1185">Reference proteome</keyword>